<sequence length="169" mass="18991">MKQTVRAFAIGLLTAGAIIAGIYYISEDGSANKKAMTRDEMADELKEQGYRIITEEEYISFKVQKDKQQAELNKKQQSTAKSPSKTQSEKNSTEDDKEDSSEKAFTLQIASGMKTAEISEMLADNGIIEDARKFDDYLEKNDYANKIQVGKHTLSNRMSEKEIAETLTK</sequence>
<keyword evidence="2" id="KW-0472">Membrane</keyword>
<feature type="region of interest" description="Disordered" evidence="1">
    <location>
        <begin position="65"/>
        <end position="104"/>
    </location>
</feature>
<protein>
    <recommendedName>
        <fullName evidence="5">Endolytic transglycosylase MltG</fullName>
    </recommendedName>
</protein>
<reference evidence="3" key="1">
    <citation type="submission" date="2023-06" db="EMBL/GenBank/DDBJ databases">
        <title>A Treasure from Seagulls: Isolation and Description of Aciduricobacillus qingdaonensis gen. nov., sp. nov., a Rare Obligately Uric Acid-utilizing Member in the Family Bacillaceae.</title>
        <authorList>
            <person name="Liu W."/>
            <person name="Wang B."/>
        </authorList>
    </citation>
    <scope>NUCLEOTIDE SEQUENCE</scope>
    <source>
        <strain evidence="3">44XB</strain>
    </source>
</reference>
<evidence type="ECO:0008006" key="5">
    <source>
        <dbReference type="Google" id="ProtNLM"/>
    </source>
</evidence>
<keyword evidence="4" id="KW-1185">Reference proteome</keyword>
<name>A0ABY9KS00_9BACI</name>
<evidence type="ECO:0000313" key="3">
    <source>
        <dbReference type="EMBL" id="WLV23565.1"/>
    </source>
</evidence>
<feature type="compositionally biased region" description="Polar residues" evidence="1">
    <location>
        <begin position="75"/>
        <end position="86"/>
    </location>
</feature>
<accession>A0ABY9KS00</accession>
<feature type="transmembrane region" description="Helical" evidence="2">
    <location>
        <begin position="7"/>
        <end position="26"/>
    </location>
</feature>
<dbReference type="Gene3D" id="3.30.1490.480">
    <property type="entry name" value="Endolytic murein transglycosylase"/>
    <property type="match status" value="1"/>
</dbReference>
<dbReference type="Proteomes" id="UP001180087">
    <property type="component" value="Chromosome"/>
</dbReference>
<dbReference type="EMBL" id="CP129113">
    <property type="protein sequence ID" value="WLV23565.1"/>
    <property type="molecule type" value="Genomic_DNA"/>
</dbReference>
<evidence type="ECO:0000256" key="2">
    <source>
        <dbReference type="SAM" id="Phobius"/>
    </source>
</evidence>
<proteinExistence type="predicted"/>
<dbReference type="RefSeq" id="WP_348025698.1">
    <property type="nucleotide sequence ID" value="NZ_CP129113.1"/>
</dbReference>
<evidence type="ECO:0000256" key="1">
    <source>
        <dbReference type="SAM" id="MobiDB-lite"/>
    </source>
</evidence>
<gene>
    <name evidence="3" type="ORF">QR721_07830</name>
</gene>
<evidence type="ECO:0000313" key="4">
    <source>
        <dbReference type="Proteomes" id="UP001180087"/>
    </source>
</evidence>
<organism evidence="3 4">
    <name type="scientific">Aciduricibacillus chroicocephali</name>
    <dbReference type="NCBI Taxonomy" id="3054939"/>
    <lineage>
        <taxon>Bacteria</taxon>
        <taxon>Bacillati</taxon>
        <taxon>Bacillota</taxon>
        <taxon>Bacilli</taxon>
        <taxon>Bacillales</taxon>
        <taxon>Bacillaceae</taxon>
        <taxon>Aciduricibacillus</taxon>
    </lineage>
</organism>
<keyword evidence="2" id="KW-0812">Transmembrane</keyword>
<keyword evidence="2" id="KW-1133">Transmembrane helix</keyword>
<feature type="compositionally biased region" description="Basic and acidic residues" evidence="1">
    <location>
        <begin position="65"/>
        <end position="74"/>
    </location>
</feature>